<feature type="domain" description="Sulfatase N-terminal" evidence="9">
    <location>
        <begin position="47"/>
        <end position="373"/>
    </location>
</feature>
<feature type="chain" id="PRO_5044812298" description="Sulfatase N-terminal domain-containing protein" evidence="8">
    <location>
        <begin position="30"/>
        <end position="610"/>
    </location>
</feature>
<comment type="similarity">
    <text evidence="2">Belongs to the sulfatase family.</text>
</comment>
<dbReference type="Gene3D" id="3.40.720.10">
    <property type="entry name" value="Alkaline Phosphatase, subunit A"/>
    <property type="match status" value="1"/>
</dbReference>
<evidence type="ECO:0000256" key="3">
    <source>
        <dbReference type="ARBA" id="ARBA00022723"/>
    </source>
</evidence>
<dbReference type="Gene3D" id="3.30.1120.10">
    <property type="match status" value="1"/>
</dbReference>
<evidence type="ECO:0000256" key="2">
    <source>
        <dbReference type="ARBA" id="ARBA00008779"/>
    </source>
</evidence>
<accession>A0ABD2XJP1</accession>
<sequence length="610" mass="68649">MDLLNYFYSFVAWVLSLGSLIEIPPPTLPTTTTTTSPTSQIDNATRPNIIVIMADDVGWNDFGFHGSNEIPTPNIDALAYSGVILNRHYSLPTCTPSRASFLTGRHAIRMGLQGLPPNVAEPRGVPLRERLLPEYLKELGYVTRLLGKWHLGYYSDAHLPTSRGYDSFEGYYGGYIRYFDHTVTKNKHRGIDYHRDEAPDGIRPYEDDRYVTDFIATRAEEIIRAHPAERPLYLQLSHLAAHASEGAEPIEVRNLTEVDSEFGYVPEPNRRRYAGVVAALDESVGRVVAALAEARLLENSLIVLLSDNGAPTAIAPFKNHGSNYPLRGQKATVWEGGVRVPALVYSPLIKKSSRVSQDLFHMTDWFPTLLSAASAGDVAARDSLQLDGIDQWPTLSGSSNDDDDDEDGSETKRREALLVNIDEVMGPEAVIVQQYKLIRNVRRYKDYYGIDGNVYSPKEYDVEVVLKSPAALGIRTLTANDQLPKDGKVIQQLRTKARIADCRPKTSNYTDCEDYCLFDVIRDPCETTDLSKKYPEKVTILDAYMRDWRAVLSNQTNTYIDPAGYPENFDGYWMPWLDREYEPPAERNASIWSPEVFCEGFPIDDPRNCL</sequence>
<evidence type="ECO:0000256" key="7">
    <source>
        <dbReference type="SAM" id="MobiDB-lite"/>
    </source>
</evidence>
<dbReference type="GO" id="GO:0008484">
    <property type="term" value="F:sulfuric ester hydrolase activity"/>
    <property type="evidence" value="ECO:0007669"/>
    <property type="project" value="UniProtKB-ARBA"/>
</dbReference>
<feature type="region of interest" description="Disordered" evidence="7">
    <location>
        <begin position="390"/>
        <end position="411"/>
    </location>
</feature>
<organism evidence="10 11">
    <name type="scientific">Trichogramma kaykai</name>
    <dbReference type="NCBI Taxonomy" id="54128"/>
    <lineage>
        <taxon>Eukaryota</taxon>
        <taxon>Metazoa</taxon>
        <taxon>Ecdysozoa</taxon>
        <taxon>Arthropoda</taxon>
        <taxon>Hexapoda</taxon>
        <taxon>Insecta</taxon>
        <taxon>Pterygota</taxon>
        <taxon>Neoptera</taxon>
        <taxon>Endopterygota</taxon>
        <taxon>Hymenoptera</taxon>
        <taxon>Apocrita</taxon>
        <taxon>Proctotrupomorpha</taxon>
        <taxon>Chalcidoidea</taxon>
        <taxon>Trichogrammatidae</taxon>
        <taxon>Trichogramma</taxon>
    </lineage>
</organism>
<gene>
    <name evidence="10" type="ORF">TKK_002662</name>
</gene>
<name>A0ABD2XJP1_9HYME</name>
<keyword evidence="11" id="KW-1185">Reference proteome</keyword>
<evidence type="ECO:0000313" key="10">
    <source>
        <dbReference type="EMBL" id="KAL3405027.1"/>
    </source>
</evidence>
<dbReference type="PROSITE" id="PS00523">
    <property type="entry name" value="SULFATASE_1"/>
    <property type="match status" value="1"/>
</dbReference>
<evidence type="ECO:0000256" key="6">
    <source>
        <dbReference type="ARBA" id="ARBA00023180"/>
    </source>
</evidence>
<dbReference type="InterPro" id="IPR017850">
    <property type="entry name" value="Alkaline_phosphatase_core_sf"/>
</dbReference>
<evidence type="ECO:0000313" key="11">
    <source>
        <dbReference type="Proteomes" id="UP001627154"/>
    </source>
</evidence>
<dbReference type="PANTHER" id="PTHR10342:SF264">
    <property type="entry name" value="MIP05773P-RELATED"/>
    <property type="match status" value="1"/>
</dbReference>
<evidence type="ECO:0000256" key="4">
    <source>
        <dbReference type="ARBA" id="ARBA00022801"/>
    </source>
</evidence>
<proteinExistence type="inferred from homology"/>
<keyword evidence="5" id="KW-0106">Calcium</keyword>
<dbReference type="SUPFAM" id="SSF53649">
    <property type="entry name" value="Alkaline phosphatase-like"/>
    <property type="match status" value="1"/>
</dbReference>
<evidence type="ECO:0000256" key="5">
    <source>
        <dbReference type="ARBA" id="ARBA00022837"/>
    </source>
</evidence>
<keyword evidence="6" id="KW-0325">Glycoprotein</keyword>
<dbReference type="Proteomes" id="UP001627154">
    <property type="component" value="Unassembled WGS sequence"/>
</dbReference>
<dbReference type="CDD" id="cd16029">
    <property type="entry name" value="4-S"/>
    <property type="match status" value="1"/>
</dbReference>
<evidence type="ECO:0000256" key="8">
    <source>
        <dbReference type="SAM" id="SignalP"/>
    </source>
</evidence>
<keyword evidence="4" id="KW-0378">Hydrolase</keyword>
<dbReference type="InterPro" id="IPR024607">
    <property type="entry name" value="Sulfatase_CS"/>
</dbReference>
<evidence type="ECO:0000259" key="9">
    <source>
        <dbReference type="Pfam" id="PF00884"/>
    </source>
</evidence>
<comment type="caution">
    <text evidence="10">The sequence shown here is derived from an EMBL/GenBank/DDBJ whole genome shotgun (WGS) entry which is preliminary data.</text>
</comment>
<protein>
    <recommendedName>
        <fullName evidence="9">Sulfatase N-terminal domain-containing protein</fullName>
    </recommendedName>
</protein>
<keyword evidence="8" id="KW-0732">Signal</keyword>
<dbReference type="InterPro" id="IPR047115">
    <property type="entry name" value="ARSB"/>
</dbReference>
<feature type="signal peptide" evidence="8">
    <location>
        <begin position="1"/>
        <end position="29"/>
    </location>
</feature>
<dbReference type="InterPro" id="IPR000917">
    <property type="entry name" value="Sulfatase_N"/>
</dbReference>
<dbReference type="EMBL" id="JBJJXI010000022">
    <property type="protein sequence ID" value="KAL3405027.1"/>
    <property type="molecule type" value="Genomic_DNA"/>
</dbReference>
<dbReference type="GO" id="GO:0046872">
    <property type="term" value="F:metal ion binding"/>
    <property type="evidence" value="ECO:0007669"/>
    <property type="project" value="UniProtKB-KW"/>
</dbReference>
<evidence type="ECO:0000256" key="1">
    <source>
        <dbReference type="ARBA" id="ARBA00001913"/>
    </source>
</evidence>
<reference evidence="10 11" key="1">
    <citation type="journal article" date="2024" name="bioRxiv">
        <title>A reference genome for Trichogramma kaykai: A tiny desert-dwelling parasitoid wasp with competing sex-ratio distorters.</title>
        <authorList>
            <person name="Culotta J."/>
            <person name="Lindsey A.R."/>
        </authorList>
    </citation>
    <scope>NUCLEOTIDE SEQUENCE [LARGE SCALE GENOMIC DNA]</scope>
    <source>
        <strain evidence="10 11">KSX58</strain>
    </source>
</reference>
<dbReference type="PANTHER" id="PTHR10342">
    <property type="entry name" value="ARYLSULFATASE"/>
    <property type="match status" value="1"/>
</dbReference>
<comment type="cofactor">
    <cofactor evidence="1">
        <name>Ca(2+)</name>
        <dbReference type="ChEBI" id="CHEBI:29108"/>
    </cofactor>
</comment>
<dbReference type="AlphaFoldDB" id="A0ABD2XJP1"/>
<dbReference type="Pfam" id="PF00884">
    <property type="entry name" value="Sulfatase"/>
    <property type="match status" value="1"/>
</dbReference>
<keyword evidence="3" id="KW-0479">Metal-binding</keyword>